<name>A0A151M3K3_ALLMI</name>
<evidence type="ECO:0000259" key="1">
    <source>
        <dbReference type="Pfam" id="PF08652"/>
    </source>
</evidence>
<gene>
    <name evidence="2" type="primary">DXO</name>
    <name evidence="2" type="ORF">Y1Q_0018072</name>
</gene>
<dbReference type="EMBL" id="AKHW03006754">
    <property type="protein sequence ID" value="KYO19113.1"/>
    <property type="molecule type" value="Genomic_DNA"/>
</dbReference>
<proteinExistence type="predicted"/>
<accession>A0A151M3K3</accession>
<reference evidence="2 3" key="1">
    <citation type="journal article" date="2012" name="Genome Biol.">
        <title>Sequencing three crocodilian genomes to illuminate the evolution of archosaurs and amniotes.</title>
        <authorList>
            <person name="St John J.A."/>
            <person name="Braun E.L."/>
            <person name="Isberg S.R."/>
            <person name="Miles L.G."/>
            <person name="Chong A.Y."/>
            <person name="Gongora J."/>
            <person name="Dalzell P."/>
            <person name="Moran C."/>
            <person name="Bed'hom B."/>
            <person name="Abzhanov A."/>
            <person name="Burgess S.C."/>
            <person name="Cooksey A.M."/>
            <person name="Castoe T.A."/>
            <person name="Crawford N.G."/>
            <person name="Densmore L.D."/>
            <person name="Drew J.C."/>
            <person name="Edwards S.V."/>
            <person name="Faircloth B.C."/>
            <person name="Fujita M.K."/>
            <person name="Greenwold M.J."/>
            <person name="Hoffmann F.G."/>
            <person name="Howard J.M."/>
            <person name="Iguchi T."/>
            <person name="Janes D.E."/>
            <person name="Khan S.Y."/>
            <person name="Kohno S."/>
            <person name="de Koning A.J."/>
            <person name="Lance S.L."/>
            <person name="McCarthy F.M."/>
            <person name="McCormack J.E."/>
            <person name="Merchant M.E."/>
            <person name="Peterson D.G."/>
            <person name="Pollock D.D."/>
            <person name="Pourmand N."/>
            <person name="Raney B.J."/>
            <person name="Roessler K.A."/>
            <person name="Sanford J.R."/>
            <person name="Sawyer R.H."/>
            <person name="Schmidt C.J."/>
            <person name="Triplett E.W."/>
            <person name="Tuberville T.D."/>
            <person name="Venegas-Anaya M."/>
            <person name="Howard J.T."/>
            <person name="Jarvis E.D."/>
            <person name="Guillette L.J.Jr."/>
            <person name="Glenn T.C."/>
            <person name="Green R.E."/>
            <person name="Ray D.A."/>
        </authorList>
    </citation>
    <scope>NUCLEOTIDE SEQUENCE [LARGE SCALE GENOMIC DNA]</scope>
    <source>
        <strain evidence="2">KSC_2009_1</strain>
    </source>
</reference>
<dbReference type="InterPro" id="IPR013961">
    <property type="entry name" value="RAI1"/>
</dbReference>
<dbReference type="STRING" id="8496.A0A151M3K3"/>
<keyword evidence="3" id="KW-1185">Reference proteome</keyword>
<protein>
    <submittedName>
        <fullName evidence="2">Decapping and exoribonuclease protein</fullName>
    </submittedName>
</protein>
<dbReference type="Proteomes" id="UP000050525">
    <property type="component" value="Unassembled WGS sequence"/>
</dbReference>
<feature type="domain" description="RAI1-like" evidence="1">
    <location>
        <begin position="3"/>
        <end position="67"/>
    </location>
</feature>
<evidence type="ECO:0000313" key="2">
    <source>
        <dbReference type="EMBL" id="KYO19113.1"/>
    </source>
</evidence>
<dbReference type="Pfam" id="PF08652">
    <property type="entry name" value="RAI1"/>
    <property type="match status" value="1"/>
</dbReference>
<sequence>MFQLVRDDPGAWQPAACMNFALAFLDFLSHVVTQDDPRLVTLFAWEPGCHVSWTRHRDSDYNFLPTWSLSS</sequence>
<evidence type="ECO:0000313" key="3">
    <source>
        <dbReference type="Proteomes" id="UP000050525"/>
    </source>
</evidence>
<organism evidence="2 3">
    <name type="scientific">Alligator mississippiensis</name>
    <name type="common">American alligator</name>
    <dbReference type="NCBI Taxonomy" id="8496"/>
    <lineage>
        <taxon>Eukaryota</taxon>
        <taxon>Metazoa</taxon>
        <taxon>Chordata</taxon>
        <taxon>Craniata</taxon>
        <taxon>Vertebrata</taxon>
        <taxon>Euteleostomi</taxon>
        <taxon>Archelosauria</taxon>
        <taxon>Archosauria</taxon>
        <taxon>Crocodylia</taxon>
        <taxon>Alligatoridae</taxon>
        <taxon>Alligatorinae</taxon>
        <taxon>Alligator</taxon>
    </lineage>
</organism>
<dbReference type="AlphaFoldDB" id="A0A151M3K3"/>
<comment type="caution">
    <text evidence="2">The sequence shown here is derived from an EMBL/GenBank/DDBJ whole genome shotgun (WGS) entry which is preliminary data.</text>
</comment>